<dbReference type="OrthoDB" id="2914378at2759"/>
<dbReference type="CDD" id="cd06606">
    <property type="entry name" value="STKc_MAPKKK"/>
    <property type="match status" value="1"/>
</dbReference>
<feature type="compositionally biased region" description="Polar residues" evidence="8">
    <location>
        <begin position="528"/>
        <end position="561"/>
    </location>
</feature>
<evidence type="ECO:0000256" key="7">
    <source>
        <dbReference type="SAM" id="Coils"/>
    </source>
</evidence>
<organism evidence="10 11">
    <name type="scientific">Tetrahymena thermophila (strain SB210)</name>
    <dbReference type="NCBI Taxonomy" id="312017"/>
    <lineage>
        <taxon>Eukaryota</taxon>
        <taxon>Sar</taxon>
        <taxon>Alveolata</taxon>
        <taxon>Ciliophora</taxon>
        <taxon>Intramacronucleata</taxon>
        <taxon>Oligohymenophorea</taxon>
        <taxon>Hymenostomatida</taxon>
        <taxon>Tetrahymenina</taxon>
        <taxon>Tetrahymenidae</taxon>
        <taxon>Tetrahymena</taxon>
    </lineage>
</organism>
<evidence type="ECO:0000256" key="8">
    <source>
        <dbReference type="SAM" id="MobiDB-lite"/>
    </source>
</evidence>
<dbReference type="KEGG" id="tet:TTHERM_00107120"/>
<dbReference type="InterPro" id="IPR000719">
    <property type="entry name" value="Prot_kinase_dom"/>
</dbReference>
<dbReference type="eggNOG" id="KOG0198">
    <property type="taxonomic scope" value="Eukaryota"/>
</dbReference>
<keyword evidence="1" id="KW-0723">Serine/threonine-protein kinase</keyword>
<keyword evidence="11" id="KW-1185">Reference proteome</keyword>
<evidence type="ECO:0000256" key="2">
    <source>
        <dbReference type="ARBA" id="ARBA00022679"/>
    </source>
</evidence>
<dbReference type="InParanoid" id="Q233Z3"/>
<dbReference type="PROSITE" id="PS50011">
    <property type="entry name" value="PROTEIN_KINASE_DOM"/>
    <property type="match status" value="1"/>
</dbReference>
<feature type="region of interest" description="Disordered" evidence="8">
    <location>
        <begin position="152"/>
        <end position="175"/>
    </location>
</feature>
<dbReference type="HOGENOM" id="CLU_267326_0_0_1"/>
<dbReference type="PANTHER" id="PTHR11584">
    <property type="entry name" value="SERINE/THREONINE PROTEIN KINASE"/>
    <property type="match status" value="1"/>
</dbReference>
<feature type="compositionally biased region" description="Low complexity" evidence="8">
    <location>
        <begin position="412"/>
        <end position="448"/>
    </location>
</feature>
<dbReference type="InterPro" id="IPR008271">
    <property type="entry name" value="Ser/Thr_kinase_AS"/>
</dbReference>
<feature type="compositionally biased region" description="Low complexity" evidence="8">
    <location>
        <begin position="152"/>
        <end position="174"/>
    </location>
</feature>
<feature type="compositionally biased region" description="Polar residues" evidence="8">
    <location>
        <begin position="337"/>
        <end position="347"/>
    </location>
</feature>
<evidence type="ECO:0000256" key="3">
    <source>
        <dbReference type="ARBA" id="ARBA00022741"/>
    </source>
</evidence>
<dbReference type="Gene3D" id="1.10.510.10">
    <property type="entry name" value="Transferase(Phosphotransferase) domain 1"/>
    <property type="match status" value="1"/>
</dbReference>
<dbReference type="GO" id="GO:0005524">
    <property type="term" value="F:ATP binding"/>
    <property type="evidence" value="ECO:0007669"/>
    <property type="project" value="UniProtKB-UniRule"/>
</dbReference>
<feature type="region of interest" description="Disordered" evidence="8">
    <location>
        <begin position="243"/>
        <end position="387"/>
    </location>
</feature>
<dbReference type="PROSITE" id="PS00108">
    <property type="entry name" value="PROTEIN_KINASE_ST"/>
    <property type="match status" value="1"/>
</dbReference>
<dbReference type="STRING" id="312017.Q233Z3"/>
<evidence type="ECO:0000259" key="9">
    <source>
        <dbReference type="PROSITE" id="PS50011"/>
    </source>
</evidence>
<dbReference type="PANTHER" id="PTHR11584:SF369">
    <property type="entry name" value="MITOGEN-ACTIVATED PROTEIN KINASE KINASE KINASE 19-RELATED"/>
    <property type="match status" value="1"/>
</dbReference>
<feature type="coiled-coil region" evidence="7">
    <location>
        <begin position="978"/>
        <end position="1005"/>
    </location>
</feature>
<reference evidence="11" key="1">
    <citation type="journal article" date="2006" name="PLoS Biol.">
        <title>Macronuclear genome sequence of the ciliate Tetrahymena thermophila, a model eukaryote.</title>
        <authorList>
            <person name="Eisen J.A."/>
            <person name="Coyne R.S."/>
            <person name="Wu M."/>
            <person name="Wu D."/>
            <person name="Thiagarajan M."/>
            <person name="Wortman J.R."/>
            <person name="Badger J.H."/>
            <person name="Ren Q."/>
            <person name="Amedeo P."/>
            <person name="Jones K.M."/>
            <person name="Tallon L.J."/>
            <person name="Delcher A.L."/>
            <person name="Salzberg S.L."/>
            <person name="Silva J.C."/>
            <person name="Haas B.J."/>
            <person name="Majoros W.H."/>
            <person name="Farzad M."/>
            <person name="Carlton J.M."/>
            <person name="Smith R.K. Jr."/>
            <person name="Garg J."/>
            <person name="Pearlman R.E."/>
            <person name="Karrer K.M."/>
            <person name="Sun L."/>
            <person name="Manning G."/>
            <person name="Elde N.C."/>
            <person name="Turkewitz A.P."/>
            <person name="Asai D.J."/>
            <person name="Wilkes D.E."/>
            <person name="Wang Y."/>
            <person name="Cai H."/>
            <person name="Collins K."/>
            <person name="Stewart B.A."/>
            <person name="Lee S.R."/>
            <person name="Wilamowska K."/>
            <person name="Weinberg Z."/>
            <person name="Ruzzo W.L."/>
            <person name="Wloga D."/>
            <person name="Gaertig J."/>
            <person name="Frankel J."/>
            <person name="Tsao C.-C."/>
            <person name="Gorovsky M.A."/>
            <person name="Keeling P.J."/>
            <person name="Waller R.F."/>
            <person name="Patron N.J."/>
            <person name="Cherry J.M."/>
            <person name="Stover N.A."/>
            <person name="Krieger C.J."/>
            <person name="del Toro C."/>
            <person name="Ryder H.F."/>
            <person name="Williamson S.C."/>
            <person name="Barbeau R.A."/>
            <person name="Hamilton E.P."/>
            <person name="Orias E."/>
        </authorList>
    </citation>
    <scope>NUCLEOTIDE SEQUENCE [LARGE SCALE GENOMIC DNA]</scope>
    <source>
        <strain evidence="11">SB210</strain>
    </source>
</reference>
<keyword evidence="4 10" id="KW-0418">Kinase</keyword>
<dbReference type="InterPro" id="IPR011009">
    <property type="entry name" value="Kinase-like_dom_sf"/>
</dbReference>
<feature type="region of interest" description="Disordered" evidence="8">
    <location>
        <begin position="528"/>
        <end position="569"/>
    </location>
</feature>
<dbReference type="RefSeq" id="XP_001012355.2">
    <property type="nucleotide sequence ID" value="XM_001012355.2"/>
</dbReference>
<dbReference type="PROSITE" id="PS00107">
    <property type="entry name" value="PROTEIN_KINASE_ATP"/>
    <property type="match status" value="1"/>
</dbReference>
<keyword evidence="7" id="KW-0175">Coiled coil</keyword>
<dbReference type="AlphaFoldDB" id="Q233Z3"/>
<feature type="region of interest" description="Disordered" evidence="8">
    <location>
        <begin position="409"/>
        <end position="450"/>
    </location>
</feature>
<feature type="domain" description="Protein kinase" evidence="9">
    <location>
        <begin position="947"/>
        <end position="1211"/>
    </location>
</feature>
<feature type="binding site" evidence="6">
    <location>
        <position position="976"/>
    </location>
    <ligand>
        <name>ATP</name>
        <dbReference type="ChEBI" id="CHEBI:30616"/>
    </ligand>
</feature>
<evidence type="ECO:0000256" key="6">
    <source>
        <dbReference type="PROSITE-ProRule" id="PRU10141"/>
    </source>
</evidence>
<evidence type="ECO:0000256" key="4">
    <source>
        <dbReference type="ARBA" id="ARBA00022777"/>
    </source>
</evidence>
<dbReference type="InterPro" id="IPR017441">
    <property type="entry name" value="Protein_kinase_ATP_BS"/>
</dbReference>
<keyword evidence="5 6" id="KW-0067">ATP-binding</keyword>
<dbReference type="Pfam" id="PF00069">
    <property type="entry name" value="Pkinase"/>
    <property type="match status" value="1"/>
</dbReference>
<keyword evidence="2" id="KW-0808">Transferase</keyword>
<keyword evidence="3 6" id="KW-0547">Nucleotide-binding</keyword>
<protein>
    <submittedName>
        <fullName evidence="10">Cyclin-dependent kinase-like Serine/Threonine kinase family protein</fullName>
    </submittedName>
</protein>
<dbReference type="SMART" id="SM00220">
    <property type="entry name" value="S_TKc"/>
    <property type="match status" value="1"/>
</dbReference>
<dbReference type="EMBL" id="GG662767">
    <property type="protein sequence ID" value="EAR92109.2"/>
    <property type="molecule type" value="Genomic_DNA"/>
</dbReference>
<dbReference type="SUPFAM" id="SSF56112">
    <property type="entry name" value="Protein kinase-like (PK-like)"/>
    <property type="match status" value="1"/>
</dbReference>
<feature type="compositionally biased region" description="Low complexity" evidence="8">
    <location>
        <begin position="252"/>
        <end position="263"/>
    </location>
</feature>
<gene>
    <name evidence="10" type="ORF">TTHERM_00107120</name>
</gene>
<dbReference type="GeneID" id="7846606"/>
<dbReference type="Proteomes" id="UP000009168">
    <property type="component" value="Unassembled WGS sequence"/>
</dbReference>
<proteinExistence type="predicted"/>
<feature type="compositionally biased region" description="Low complexity" evidence="8">
    <location>
        <begin position="348"/>
        <end position="382"/>
    </location>
</feature>
<name>Q233Z3_TETTS</name>
<evidence type="ECO:0000256" key="5">
    <source>
        <dbReference type="ARBA" id="ARBA00022840"/>
    </source>
</evidence>
<evidence type="ECO:0000313" key="10">
    <source>
        <dbReference type="EMBL" id="EAR92109.2"/>
    </source>
</evidence>
<dbReference type="GO" id="GO:0004674">
    <property type="term" value="F:protein serine/threonine kinase activity"/>
    <property type="evidence" value="ECO:0007669"/>
    <property type="project" value="UniProtKB-KW"/>
</dbReference>
<accession>Q233Z3</accession>
<sequence>MQHQGNNKISLIVNNHIQQFEIKATLPFSNRSNFKPPLYRGNAHLLVANGKKNHSLSIHHPHHFHLNNNGNHLKVIPTTNKKPKNLNSNNNNSINNISINHSNSNSINLQSNIPNSFHRPQSPVVLNISSDRHNLYQQQQQQYSFQHQAHNQIHNNSNNNNNNNNNNTNNNCNNVGLGGNFGQLGFMRDRPQRKNRHNSIKLIKQKAEHSVSSKQISSINILQSHNPNYQKHNIIPSLIESPITKSSHNHNNHSNINGNFSSNDHTSDLDKANNSSNTNNGTISNINISNIQIMNNSSSNNNTNSNQNGNSSSQNYNNSNNQNQNNSISSSFQNIGGHQNNFPISTESNRNSINNLSSINNNNNINNSCSNTNHNNKSNLSSYKRQEKKYRISKTQILFPFNSKENICDPESQNAAQNSSSKNNTSNACNQNQSNHNSSQKINNINNSHYGSNSNNLHALKLISHNPKIVNNQNFEEDVILFNKAISQPTEVLREQMALGTPPQLAAYTTSATTDTIHRQSFRIKHYNLSSRQSSRGGLKSTQTSDPISSLQTHNNIGESISQSNTNNNTNQLYYVNKQTLAKLSHQELGDLSPCNKHQNPPQYHYHHNNFNQNNFPYNYNFNQKSSSNINSSNNNINNAHLNYGSNHVNNQQGRILSSRSANKISQNMIKKIIRQPSTHIQSEEGNSIIRRGNIQNNKLNQQVNAIVRKNSYWQNQREQLERKKKKEKSMISSNNDVTETHHTIIAAQQNQQTEPFSIDDQEEENKNQHLLFKFPSKDEKQFFIQHDKNIDQANINRRDNSPKLCLNISNNNNLNTINTNNPKSSKRTSIGRISQKQQQLLAHQPVHQVQVQQNINQQHQQQQQQQLQQIQQIQNKFPQFNLQSQLQSNGQNILNSINQNNNLFSLNQMSTLLNIKTLSIKKAISNDYSNRHDDIMITGTNPFHDVELRELLGEGAYGKVYKGFIKKTGKFIAVKQLKLGLKDNNKLQEKLEQYLQEIALLNHLEHPNIVKYYDCKHEEDNILIYMEQMPGGSLSSMLEKFGRFEEALIKKFVKQIISGLAYLHSQGIVHRDIKGANILTDGNGTVKLADFGAARYRDTICLPTADGSEFCNSIKGSLYWMAPELLNQESHGRKSDIWSLGCTMIEMATGKHPWPDCRTFPQLALIVKTNQCPPIPEHLSDECKDFIRQCCTFDKKERPTADVLLKHPFLNGD</sequence>
<evidence type="ECO:0000313" key="11">
    <source>
        <dbReference type="Proteomes" id="UP000009168"/>
    </source>
</evidence>
<evidence type="ECO:0000256" key="1">
    <source>
        <dbReference type="ARBA" id="ARBA00022527"/>
    </source>
</evidence>
<feature type="compositionally biased region" description="Low complexity" evidence="8">
    <location>
        <begin position="273"/>
        <end position="336"/>
    </location>
</feature>